<dbReference type="EMBL" id="JAUZQC010000026">
    <property type="protein sequence ID" value="KAK5847887.1"/>
    <property type="molecule type" value="Genomic_DNA"/>
</dbReference>
<evidence type="ECO:0000256" key="1">
    <source>
        <dbReference type="SAM" id="MobiDB-lite"/>
    </source>
</evidence>
<organism evidence="2 3">
    <name type="scientific">Eleginops maclovinus</name>
    <name type="common">Patagonian blennie</name>
    <name type="synonym">Eleginus maclovinus</name>
    <dbReference type="NCBI Taxonomy" id="56733"/>
    <lineage>
        <taxon>Eukaryota</taxon>
        <taxon>Metazoa</taxon>
        <taxon>Chordata</taxon>
        <taxon>Craniata</taxon>
        <taxon>Vertebrata</taxon>
        <taxon>Euteleostomi</taxon>
        <taxon>Actinopterygii</taxon>
        <taxon>Neopterygii</taxon>
        <taxon>Teleostei</taxon>
        <taxon>Neoteleostei</taxon>
        <taxon>Acanthomorphata</taxon>
        <taxon>Eupercaria</taxon>
        <taxon>Perciformes</taxon>
        <taxon>Notothenioidei</taxon>
        <taxon>Eleginopidae</taxon>
        <taxon>Eleginops</taxon>
    </lineage>
</organism>
<protein>
    <submittedName>
        <fullName evidence="2">Uncharacterized protein</fullName>
    </submittedName>
</protein>
<name>A0AAN8AAJ8_ELEMC</name>
<gene>
    <name evidence="2" type="ORF">PBY51_016980</name>
</gene>
<accession>A0AAN8AAJ8</accession>
<comment type="caution">
    <text evidence="2">The sequence shown here is derived from an EMBL/GenBank/DDBJ whole genome shotgun (WGS) entry which is preliminary data.</text>
</comment>
<reference evidence="2 3" key="2">
    <citation type="journal article" date="2023" name="Mol. Biol. Evol.">
        <title>Genomics of Secondarily Temperate Adaptation in the Only Non-Antarctic Icefish.</title>
        <authorList>
            <person name="Rivera-Colon A.G."/>
            <person name="Rayamajhi N."/>
            <person name="Minhas B.F."/>
            <person name="Madrigal G."/>
            <person name="Bilyk K.T."/>
            <person name="Yoon V."/>
            <person name="Hune M."/>
            <person name="Gregory S."/>
            <person name="Cheng C.H.C."/>
            <person name="Catchen J.M."/>
        </authorList>
    </citation>
    <scope>NUCLEOTIDE SEQUENCE [LARGE SCALE GENOMIC DNA]</scope>
    <source>
        <strain evidence="2">JMC-PN-2008</strain>
    </source>
</reference>
<dbReference type="AlphaFoldDB" id="A0AAN8AAJ8"/>
<feature type="region of interest" description="Disordered" evidence="1">
    <location>
        <begin position="1"/>
        <end position="20"/>
    </location>
</feature>
<reference evidence="2 3" key="1">
    <citation type="journal article" date="2023" name="Genes (Basel)">
        <title>Chromosome-Level Genome Assembly and Circadian Gene Repertoire of the Patagonia Blennie Eleginops maclovinus-The Closest Ancestral Proxy of Antarctic Cryonotothenioids.</title>
        <authorList>
            <person name="Cheng C.C."/>
            <person name="Rivera-Colon A.G."/>
            <person name="Minhas B.F."/>
            <person name="Wilson L."/>
            <person name="Rayamajhi N."/>
            <person name="Vargas-Chacoff L."/>
            <person name="Catchen J.M."/>
        </authorList>
    </citation>
    <scope>NUCLEOTIDE SEQUENCE [LARGE SCALE GENOMIC DNA]</scope>
    <source>
        <strain evidence="2">JMC-PN-2008</strain>
    </source>
</reference>
<dbReference type="Proteomes" id="UP001346869">
    <property type="component" value="Unassembled WGS sequence"/>
</dbReference>
<evidence type="ECO:0000313" key="3">
    <source>
        <dbReference type="Proteomes" id="UP001346869"/>
    </source>
</evidence>
<proteinExistence type="predicted"/>
<keyword evidence="3" id="KW-1185">Reference proteome</keyword>
<sequence>MPQWDGGPTSSDSAWDNQRRAETGITLGRVARGDRLCASKVTGILWEGGVLAPSANPAWDWIITDPARAPNLGPLTSHH</sequence>
<evidence type="ECO:0000313" key="2">
    <source>
        <dbReference type="EMBL" id="KAK5847887.1"/>
    </source>
</evidence>